<evidence type="ECO:0000313" key="1">
    <source>
        <dbReference type="EMBL" id="KAK9167232.1"/>
    </source>
</evidence>
<evidence type="ECO:0000313" key="2">
    <source>
        <dbReference type="Proteomes" id="UP001419268"/>
    </source>
</evidence>
<dbReference type="Proteomes" id="UP001419268">
    <property type="component" value="Unassembled WGS sequence"/>
</dbReference>
<organism evidence="1 2">
    <name type="scientific">Stephania cephalantha</name>
    <dbReference type="NCBI Taxonomy" id="152367"/>
    <lineage>
        <taxon>Eukaryota</taxon>
        <taxon>Viridiplantae</taxon>
        <taxon>Streptophyta</taxon>
        <taxon>Embryophyta</taxon>
        <taxon>Tracheophyta</taxon>
        <taxon>Spermatophyta</taxon>
        <taxon>Magnoliopsida</taxon>
        <taxon>Ranunculales</taxon>
        <taxon>Menispermaceae</taxon>
        <taxon>Menispermoideae</taxon>
        <taxon>Cissampelideae</taxon>
        <taxon>Stephania</taxon>
    </lineage>
</organism>
<keyword evidence="2" id="KW-1185">Reference proteome</keyword>
<gene>
    <name evidence="1" type="ORF">Scep_002423</name>
</gene>
<sequence>MSSLPRYFLPLAEGCTSIRPLKPVPYHLEQRLVLKAKRDSINEDPTVEPSPLRVFSVCLLL</sequence>
<accession>A0AAP0L9W4</accession>
<protein>
    <submittedName>
        <fullName evidence="1">Uncharacterized protein</fullName>
    </submittedName>
</protein>
<comment type="caution">
    <text evidence="1">The sequence shown here is derived from an EMBL/GenBank/DDBJ whole genome shotgun (WGS) entry which is preliminary data.</text>
</comment>
<dbReference type="EMBL" id="JBBNAG010000001">
    <property type="protein sequence ID" value="KAK9167232.1"/>
    <property type="molecule type" value="Genomic_DNA"/>
</dbReference>
<proteinExistence type="predicted"/>
<reference evidence="1 2" key="1">
    <citation type="submission" date="2024-01" db="EMBL/GenBank/DDBJ databases">
        <title>Genome assemblies of Stephania.</title>
        <authorList>
            <person name="Yang L."/>
        </authorList>
    </citation>
    <scope>NUCLEOTIDE SEQUENCE [LARGE SCALE GENOMIC DNA]</scope>
    <source>
        <strain evidence="1">JXDWG</strain>
        <tissue evidence="1">Leaf</tissue>
    </source>
</reference>
<dbReference type="AlphaFoldDB" id="A0AAP0L9W4"/>
<name>A0AAP0L9W4_9MAGN</name>